<feature type="compositionally biased region" description="Low complexity" evidence="1">
    <location>
        <begin position="151"/>
        <end position="167"/>
    </location>
</feature>
<evidence type="ECO:0000313" key="3">
    <source>
        <dbReference type="Proteomes" id="UP000027138"/>
    </source>
</evidence>
<sequence length="218" mass="24312">MRPFSGGNDYSKNRISASPSKSYPTCSSLSSQTLSPRKSMEEVWKDINLPCLHDRPTTTLTNAGNHPAFPGMILQDFLGRPFSKDPSTTDHQHRPSSCVSHDRGNNDFLNSLLGPRPATMLSLNSASPDFQFLENTLFRKSNPPQLRSHRSSSSSLDALPSSSSSSLRTKRAKAQSLDNSTDQRNTSYISIERLEKEGQEGEKVSWIPSYRTNLWVFC</sequence>
<dbReference type="OrthoDB" id="644067at2759"/>
<feature type="region of interest" description="Disordered" evidence="1">
    <location>
        <begin position="141"/>
        <end position="184"/>
    </location>
</feature>
<name>A0A067KL81_JATCU</name>
<protein>
    <submittedName>
        <fullName evidence="2">Uncharacterized protein</fullName>
    </submittedName>
</protein>
<accession>A0A067KL81</accession>
<feature type="region of interest" description="Disordered" evidence="1">
    <location>
        <begin position="1"/>
        <end position="34"/>
    </location>
</feature>
<feature type="compositionally biased region" description="Polar residues" evidence="1">
    <location>
        <begin position="8"/>
        <end position="34"/>
    </location>
</feature>
<dbReference type="STRING" id="180498.A0A067KL81"/>
<gene>
    <name evidence="2" type="ORF">JCGZ_08178</name>
</gene>
<reference evidence="2 3" key="1">
    <citation type="journal article" date="2014" name="PLoS ONE">
        <title>Global Analysis of Gene Expression Profiles in Physic Nut (Jatropha curcas L.) Seedlings Exposed to Salt Stress.</title>
        <authorList>
            <person name="Zhang L."/>
            <person name="Zhang C."/>
            <person name="Wu P."/>
            <person name="Chen Y."/>
            <person name="Li M."/>
            <person name="Jiang H."/>
            <person name="Wu G."/>
        </authorList>
    </citation>
    <scope>NUCLEOTIDE SEQUENCE [LARGE SCALE GENOMIC DNA]</scope>
    <source>
        <strain evidence="3">cv. GZQX0401</strain>
        <tissue evidence="2">Young leaves</tissue>
    </source>
</reference>
<evidence type="ECO:0000256" key="1">
    <source>
        <dbReference type="SAM" id="MobiDB-lite"/>
    </source>
</evidence>
<proteinExistence type="predicted"/>
<organism evidence="2 3">
    <name type="scientific">Jatropha curcas</name>
    <name type="common">Barbados nut</name>
    <dbReference type="NCBI Taxonomy" id="180498"/>
    <lineage>
        <taxon>Eukaryota</taxon>
        <taxon>Viridiplantae</taxon>
        <taxon>Streptophyta</taxon>
        <taxon>Embryophyta</taxon>
        <taxon>Tracheophyta</taxon>
        <taxon>Spermatophyta</taxon>
        <taxon>Magnoliopsida</taxon>
        <taxon>eudicotyledons</taxon>
        <taxon>Gunneridae</taxon>
        <taxon>Pentapetalae</taxon>
        <taxon>rosids</taxon>
        <taxon>fabids</taxon>
        <taxon>Malpighiales</taxon>
        <taxon>Euphorbiaceae</taxon>
        <taxon>Crotonoideae</taxon>
        <taxon>Jatropheae</taxon>
        <taxon>Jatropha</taxon>
    </lineage>
</organism>
<keyword evidence="3" id="KW-1185">Reference proteome</keyword>
<evidence type="ECO:0000313" key="2">
    <source>
        <dbReference type="EMBL" id="KDP36887.1"/>
    </source>
</evidence>
<dbReference type="EMBL" id="KK914420">
    <property type="protein sequence ID" value="KDP36887.1"/>
    <property type="molecule type" value="Genomic_DNA"/>
</dbReference>
<dbReference type="Proteomes" id="UP000027138">
    <property type="component" value="Unassembled WGS sequence"/>
</dbReference>
<feature type="region of interest" description="Disordered" evidence="1">
    <location>
        <begin position="77"/>
        <end position="103"/>
    </location>
</feature>
<dbReference type="AlphaFoldDB" id="A0A067KL81"/>